<dbReference type="RefSeq" id="WP_191772508.1">
    <property type="nucleotide sequence ID" value="NZ_JACYFU010000001.1"/>
</dbReference>
<keyword evidence="1" id="KW-0812">Transmembrane</keyword>
<dbReference type="EMBL" id="JACYFU010000001">
    <property type="protein sequence ID" value="MBD8064413.1"/>
    <property type="molecule type" value="Genomic_DNA"/>
</dbReference>
<evidence type="ECO:0000313" key="3">
    <source>
        <dbReference type="EMBL" id="MBD8064413.1"/>
    </source>
</evidence>
<evidence type="ECO:0000256" key="1">
    <source>
        <dbReference type="SAM" id="Phobius"/>
    </source>
</evidence>
<keyword evidence="1" id="KW-1133">Transmembrane helix</keyword>
<feature type="chain" id="PRO_5036736999" description="Polymer-forming cytoskeletal protein" evidence="2">
    <location>
        <begin position="21"/>
        <end position="387"/>
    </location>
</feature>
<keyword evidence="1" id="KW-0472">Membrane</keyword>
<name>A0A927IS58_9HYPH</name>
<keyword evidence="4" id="KW-1185">Reference proteome</keyword>
<feature type="transmembrane region" description="Helical" evidence="1">
    <location>
        <begin position="292"/>
        <end position="311"/>
    </location>
</feature>
<comment type="caution">
    <text evidence="3">The sequence shown here is derived from an EMBL/GenBank/DDBJ whole genome shotgun (WGS) entry which is preliminary data.</text>
</comment>
<evidence type="ECO:0000256" key="2">
    <source>
        <dbReference type="SAM" id="SignalP"/>
    </source>
</evidence>
<reference evidence="3" key="1">
    <citation type="submission" date="2020-09" db="EMBL/GenBank/DDBJ databases">
        <title>Genome seq and assembly of Devosia sp.</title>
        <authorList>
            <person name="Chhetri G."/>
        </authorList>
    </citation>
    <scope>NUCLEOTIDE SEQUENCE</scope>
    <source>
        <strain evidence="3">PTR5</strain>
    </source>
</reference>
<feature type="signal peptide" evidence="2">
    <location>
        <begin position="1"/>
        <end position="20"/>
    </location>
</feature>
<accession>A0A927IS58</accession>
<evidence type="ECO:0008006" key="5">
    <source>
        <dbReference type="Google" id="ProtNLM"/>
    </source>
</evidence>
<feature type="transmembrane region" description="Helical" evidence="1">
    <location>
        <begin position="262"/>
        <end position="286"/>
    </location>
</feature>
<feature type="transmembrane region" description="Helical" evidence="1">
    <location>
        <begin position="323"/>
        <end position="340"/>
    </location>
</feature>
<sequence length="387" mass="39622">MKPALFALALSLLPLLAASADEEQLTFAGDTYVAGQNVAVGTPVDRDAFVAGFDTRLGGPVQGDAHIAGFNVNADQPVGGDLYAAGFSVIVGQSVGGDLTAVGNTVVVDPAAAVLGNARLSGASVSLAAPVTGSVLVAAENATLGGTIAGDLEFFGNKLEFGPSAKISGIVRVHAPEPITLPAGVADPARVQYEQLRSSDYTGQAGKTAQNVVIGIWPAIFATGIWWFSLAVLGALAIALMPRATENFERRAATHPLATLGLGVLGFSATAGLLPVAALSIVGLILVPFIGIGAIAACIFAYLAGVYLIAMRASRSFFTINTALKRVGVMLVGVVLAGLIGTLPFIGWLISLALMSFGFGIFVRSLFERYTAAPTERIQRGISPEVA</sequence>
<evidence type="ECO:0000313" key="4">
    <source>
        <dbReference type="Proteomes" id="UP000654108"/>
    </source>
</evidence>
<proteinExistence type="predicted"/>
<protein>
    <recommendedName>
        <fullName evidence="5">Polymer-forming cytoskeletal protein</fullName>
    </recommendedName>
</protein>
<dbReference type="Proteomes" id="UP000654108">
    <property type="component" value="Unassembled WGS sequence"/>
</dbReference>
<organism evidence="3 4">
    <name type="scientific">Devosia oryzisoli</name>
    <dbReference type="NCBI Taxonomy" id="2774138"/>
    <lineage>
        <taxon>Bacteria</taxon>
        <taxon>Pseudomonadati</taxon>
        <taxon>Pseudomonadota</taxon>
        <taxon>Alphaproteobacteria</taxon>
        <taxon>Hyphomicrobiales</taxon>
        <taxon>Devosiaceae</taxon>
        <taxon>Devosia</taxon>
    </lineage>
</organism>
<dbReference type="AlphaFoldDB" id="A0A927IS58"/>
<gene>
    <name evidence="3" type="ORF">IC608_02845</name>
</gene>
<feature type="transmembrane region" description="Helical" evidence="1">
    <location>
        <begin position="216"/>
        <end position="241"/>
    </location>
</feature>
<keyword evidence="2" id="KW-0732">Signal</keyword>